<evidence type="ECO:0000259" key="5">
    <source>
        <dbReference type="PROSITE" id="PS50931"/>
    </source>
</evidence>
<dbReference type="Gene3D" id="1.10.10.10">
    <property type="entry name" value="Winged helix-like DNA-binding domain superfamily/Winged helix DNA-binding domain"/>
    <property type="match status" value="1"/>
</dbReference>
<dbReference type="InterPro" id="IPR000847">
    <property type="entry name" value="LysR_HTH_N"/>
</dbReference>
<keyword evidence="3" id="KW-0238">DNA-binding</keyword>
<evidence type="ECO:0000256" key="3">
    <source>
        <dbReference type="ARBA" id="ARBA00023125"/>
    </source>
</evidence>
<keyword evidence="2" id="KW-0805">Transcription regulation</keyword>
<dbReference type="Gene3D" id="3.40.190.290">
    <property type="match status" value="1"/>
</dbReference>
<dbReference type="Pfam" id="PF00126">
    <property type="entry name" value="HTH_1"/>
    <property type="match status" value="1"/>
</dbReference>
<dbReference type="CDD" id="cd05466">
    <property type="entry name" value="PBP2_LTTR_substrate"/>
    <property type="match status" value="1"/>
</dbReference>
<evidence type="ECO:0000256" key="4">
    <source>
        <dbReference type="ARBA" id="ARBA00023163"/>
    </source>
</evidence>
<protein>
    <submittedName>
        <fullName evidence="6">LysR family transcriptional regulator</fullName>
    </submittedName>
</protein>
<dbReference type="Pfam" id="PF03466">
    <property type="entry name" value="LysR_substrate"/>
    <property type="match status" value="1"/>
</dbReference>
<dbReference type="InterPro" id="IPR036388">
    <property type="entry name" value="WH-like_DNA-bd_sf"/>
</dbReference>
<gene>
    <name evidence="6" type="ORF">ACFQRF_10960</name>
</gene>
<reference evidence="7" key="1">
    <citation type="journal article" date="2019" name="Int. J. Syst. Evol. Microbiol.">
        <title>The Global Catalogue of Microorganisms (GCM) 10K type strain sequencing project: providing services to taxonomists for standard genome sequencing and annotation.</title>
        <authorList>
            <consortium name="The Broad Institute Genomics Platform"/>
            <consortium name="The Broad Institute Genome Sequencing Center for Infectious Disease"/>
            <person name="Wu L."/>
            <person name="Ma J."/>
        </authorList>
    </citation>
    <scope>NUCLEOTIDE SEQUENCE [LARGE SCALE GENOMIC DNA]</scope>
    <source>
        <strain evidence="7">CGMCC 4.7382</strain>
    </source>
</reference>
<comment type="similarity">
    <text evidence="1">Belongs to the LysR transcriptional regulatory family.</text>
</comment>
<keyword evidence="4" id="KW-0804">Transcription</keyword>
<comment type="caution">
    <text evidence="6">The sequence shown here is derived from an EMBL/GenBank/DDBJ whole genome shotgun (WGS) entry which is preliminary data.</text>
</comment>
<dbReference type="PANTHER" id="PTHR30419">
    <property type="entry name" value="HTH-TYPE TRANSCRIPTIONAL REGULATOR YBHD"/>
    <property type="match status" value="1"/>
</dbReference>
<keyword evidence="7" id="KW-1185">Reference proteome</keyword>
<evidence type="ECO:0000313" key="7">
    <source>
        <dbReference type="Proteomes" id="UP001596540"/>
    </source>
</evidence>
<feature type="domain" description="HTH lysR-type" evidence="5">
    <location>
        <begin position="1"/>
        <end position="58"/>
    </location>
</feature>
<evidence type="ECO:0000313" key="6">
    <source>
        <dbReference type="EMBL" id="MFC7328262.1"/>
    </source>
</evidence>
<dbReference type="SUPFAM" id="SSF46785">
    <property type="entry name" value="Winged helix' DNA-binding domain"/>
    <property type="match status" value="1"/>
</dbReference>
<dbReference type="InterPro" id="IPR050950">
    <property type="entry name" value="HTH-type_LysR_regulators"/>
</dbReference>
<evidence type="ECO:0000256" key="2">
    <source>
        <dbReference type="ARBA" id="ARBA00023015"/>
    </source>
</evidence>
<name>A0ABW2KGL8_9ACTN</name>
<dbReference type="SUPFAM" id="SSF53850">
    <property type="entry name" value="Periplasmic binding protein-like II"/>
    <property type="match status" value="1"/>
</dbReference>
<dbReference type="InterPro" id="IPR005119">
    <property type="entry name" value="LysR_subst-bd"/>
</dbReference>
<dbReference type="EMBL" id="JBHTBH010000004">
    <property type="protein sequence ID" value="MFC7328262.1"/>
    <property type="molecule type" value="Genomic_DNA"/>
</dbReference>
<dbReference type="PRINTS" id="PR00039">
    <property type="entry name" value="HTHLYSR"/>
</dbReference>
<accession>A0ABW2KGL8</accession>
<dbReference type="InterPro" id="IPR036390">
    <property type="entry name" value="WH_DNA-bd_sf"/>
</dbReference>
<dbReference type="PROSITE" id="PS50931">
    <property type="entry name" value="HTH_LYSR"/>
    <property type="match status" value="1"/>
</dbReference>
<evidence type="ECO:0000256" key="1">
    <source>
        <dbReference type="ARBA" id="ARBA00009437"/>
    </source>
</evidence>
<sequence>MDARQLRYFLAVVDHDGFGRAAEHVHIAQPSLSQAIASLEREVGTPLFHRVGRGVVLSEAGRQLVEPARQVLRDLEAARAAVQTVREVRSGRIDLVSMPSPGIEPLTTMMSRFAESHPGVTVNVDAAFTPEGVVESVRSGAAEIGLVGSAGDLPAAARLRVLPVEEQPLILVSPPGHGLPPGDVVRRDGLRGLRMVVSHRGSLMRRLVDELQADGVEVRLAAEVAHRTSILPLVLAGFGHAVLPSSWTPLALRAGATVRRIDPPSHLRIAVVHRASMLTPGARAFLEVAVGYAREARADP</sequence>
<dbReference type="RefSeq" id="WP_379870909.1">
    <property type="nucleotide sequence ID" value="NZ_JBHTBH010000004.1"/>
</dbReference>
<proteinExistence type="inferred from homology"/>
<dbReference type="Proteomes" id="UP001596540">
    <property type="component" value="Unassembled WGS sequence"/>
</dbReference>
<organism evidence="6 7">
    <name type="scientific">Marinactinospora rubrisoli</name>
    <dbReference type="NCBI Taxonomy" id="2715399"/>
    <lineage>
        <taxon>Bacteria</taxon>
        <taxon>Bacillati</taxon>
        <taxon>Actinomycetota</taxon>
        <taxon>Actinomycetes</taxon>
        <taxon>Streptosporangiales</taxon>
        <taxon>Nocardiopsidaceae</taxon>
        <taxon>Marinactinospora</taxon>
    </lineage>
</organism>